<sequence length="126" mass="15206">MYIKINQLKINLEKVEGFWNRMKCLMFVIEPLDYGFLLEKRKHFQTYFACQRIDAIIADKDNIVLKVYRSCKSEKMFWWVRKGYYTYLLPEGSVQNLKKGDQLIIRGNKEDKNERRSTKQTTKSNH</sequence>
<evidence type="ECO:0000313" key="3">
    <source>
        <dbReference type="Proteomes" id="UP000886725"/>
    </source>
</evidence>
<dbReference type="Proteomes" id="UP000886725">
    <property type="component" value="Unassembled WGS sequence"/>
</dbReference>
<protein>
    <submittedName>
        <fullName evidence="2">Uncharacterized protein</fullName>
    </submittedName>
</protein>
<comment type="caution">
    <text evidence="2">The sequence shown here is derived from an EMBL/GenBank/DDBJ whole genome shotgun (WGS) entry which is preliminary data.</text>
</comment>
<reference evidence="2" key="2">
    <citation type="journal article" date="2021" name="PeerJ">
        <title>Extensive microbial diversity within the chicken gut microbiome revealed by metagenomics and culture.</title>
        <authorList>
            <person name="Gilroy R."/>
            <person name="Ravi A."/>
            <person name="Getino M."/>
            <person name="Pursley I."/>
            <person name="Horton D.L."/>
            <person name="Alikhan N.F."/>
            <person name="Baker D."/>
            <person name="Gharbi K."/>
            <person name="Hall N."/>
            <person name="Watson M."/>
            <person name="Adriaenssens E.M."/>
            <person name="Foster-Nyarko E."/>
            <person name="Jarju S."/>
            <person name="Secka A."/>
            <person name="Antonio M."/>
            <person name="Oren A."/>
            <person name="Chaudhuri R.R."/>
            <person name="La Ragione R."/>
            <person name="Hildebrand F."/>
            <person name="Pallen M.J."/>
        </authorList>
    </citation>
    <scope>NUCLEOTIDE SEQUENCE</scope>
    <source>
        <strain evidence="2">CHK165-10780</strain>
    </source>
</reference>
<reference evidence="2" key="1">
    <citation type="submission" date="2020-10" db="EMBL/GenBank/DDBJ databases">
        <authorList>
            <person name="Gilroy R."/>
        </authorList>
    </citation>
    <scope>NUCLEOTIDE SEQUENCE</scope>
    <source>
        <strain evidence="2">CHK165-10780</strain>
    </source>
</reference>
<organism evidence="2 3">
    <name type="scientific">Candidatus Faecenecus gallistercoris</name>
    <dbReference type="NCBI Taxonomy" id="2840793"/>
    <lineage>
        <taxon>Bacteria</taxon>
        <taxon>Bacillati</taxon>
        <taxon>Bacillota</taxon>
        <taxon>Bacillota incertae sedis</taxon>
        <taxon>Candidatus Faecenecus</taxon>
    </lineage>
</organism>
<proteinExistence type="predicted"/>
<dbReference type="AlphaFoldDB" id="A0A9D0YZ41"/>
<feature type="compositionally biased region" description="Basic and acidic residues" evidence="1">
    <location>
        <begin position="107"/>
        <end position="117"/>
    </location>
</feature>
<evidence type="ECO:0000256" key="1">
    <source>
        <dbReference type="SAM" id="MobiDB-lite"/>
    </source>
</evidence>
<dbReference type="EMBL" id="DVFU01000052">
    <property type="protein sequence ID" value="HIQ64617.1"/>
    <property type="molecule type" value="Genomic_DNA"/>
</dbReference>
<feature type="region of interest" description="Disordered" evidence="1">
    <location>
        <begin position="105"/>
        <end position="126"/>
    </location>
</feature>
<accession>A0A9D0YZ41</accession>
<evidence type="ECO:0000313" key="2">
    <source>
        <dbReference type="EMBL" id="HIQ64617.1"/>
    </source>
</evidence>
<name>A0A9D0YZ41_9FIRM</name>
<gene>
    <name evidence="2" type="ORF">IAC85_02645</name>
</gene>